<evidence type="ECO:0000313" key="3">
    <source>
        <dbReference type="Proteomes" id="UP000199337"/>
    </source>
</evidence>
<evidence type="ECO:0000313" key="2">
    <source>
        <dbReference type="EMBL" id="SFH29943.1"/>
    </source>
</evidence>
<proteinExistence type="predicted"/>
<protein>
    <submittedName>
        <fullName evidence="2">Conserved membrane protein YqhR</fullName>
    </submittedName>
</protein>
<dbReference type="AlphaFoldDB" id="A0A1I2YW95"/>
<keyword evidence="1" id="KW-0472">Membrane</keyword>
<reference evidence="3" key="1">
    <citation type="submission" date="2016-10" db="EMBL/GenBank/DDBJ databases">
        <authorList>
            <person name="Varghese N."/>
            <person name="Submissions S."/>
        </authorList>
    </citation>
    <scope>NUCLEOTIDE SEQUENCE [LARGE SCALE GENOMIC DNA]</scope>
    <source>
        <strain evidence="3">DSM 17038</strain>
    </source>
</reference>
<accession>A0A1I2YW95</accession>
<dbReference type="RefSeq" id="WP_092475021.1">
    <property type="nucleotide sequence ID" value="NZ_FOOX01000023.1"/>
</dbReference>
<keyword evidence="3" id="KW-1185">Reference proteome</keyword>
<organism evidence="2 3">
    <name type="scientific">Desulfotruncus arcticus DSM 17038</name>
    <dbReference type="NCBI Taxonomy" id="1121424"/>
    <lineage>
        <taxon>Bacteria</taxon>
        <taxon>Bacillati</taxon>
        <taxon>Bacillota</taxon>
        <taxon>Clostridia</taxon>
        <taxon>Eubacteriales</taxon>
        <taxon>Desulfallaceae</taxon>
        <taxon>Desulfotruncus</taxon>
    </lineage>
</organism>
<dbReference type="Proteomes" id="UP000199337">
    <property type="component" value="Unassembled WGS sequence"/>
</dbReference>
<dbReference type="InterPro" id="IPR024563">
    <property type="entry name" value="YqhR"/>
</dbReference>
<feature type="transmembrane region" description="Helical" evidence="1">
    <location>
        <begin position="88"/>
        <end position="109"/>
    </location>
</feature>
<feature type="transmembrane region" description="Helical" evidence="1">
    <location>
        <begin position="12"/>
        <end position="31"/>
    </location>
</feature>
<dbReference type="OrthoDB" id="1796762at2"/>
<keyword evidence="1" id="KW-1133">Transmembrane helix</keyword>
<gene>
    <name evidence="2" type="ORF">SAMN05660649_04653</name>
</gene>
<keyword evidence="1" id="KW-0812">Transmembrane</keyword>
<evidence type="ECO:0000256" key="1">
    <source>
        <dbReference type="SAM" id="Phobius"/>
    </source>
</evidence>
<dbReference type="EMBL" id="FOOX01000023">
    <property type="protein sequence ID" value="SFH29943.1"/>
    <property type="molecule type" value="Genomic_DNA"/>
</dbReference>
<name>A0A1I2YW95_9FIRM</name>
<feature type="transmembrane region" description="Helical" evidence="1">
    <location>
        <begin position="57"/>
        <end position="79"/>
    </location>
</feature>
<sequence length="151" mass="16918">MILQDRTTRGFIAGVLGGIVMNIISYISYYLNIANLRFLDWPSIIITGHSPTNALQAIFFFLIQLIFVGFLGIIFAYLVSKLVTSINYIFKGFLFAVLSWFAIYSLTYIADVPKLTPLTMGTAVTDFIGALVFGFVVSETLNRFDAREEMS</sequence>
<feature type="transmembrane region" description="Helical" evidence="1">
    <location>
        <begin position="115"/>
        <end position="137"/>
    </location>
</feature>
<dbReference type="Pfam" id="PF11085">
    <property type="entry name" value="YqhR"/>
    <property type="match status" value="1"/>
</dbReference>